<dbReference type="AlphaFoldDB" id="A0A939FXF5"/>
<reference evidence="7" key="1">
    <citation type="submission" date="2021-03" db="EMBL/GenBank/DDBJ databases">
        <title>Whole genome sequence of Jiella sp. CQZ9-1.</title>
        <authorList>
            <person name="Tuo L."/>
        </authorList>
    </citation>
    <scope>NUCLEOTIDE SEQUENCE</scope>
    <source>
        <strain evidence="7">CQZ9-1</strain>
    </source>
</reference>
<feature type="chain" id="PRO_5036736769" evidence="5">
    <location>
        <begin position="27"/>
        <end position="504"/>
    </location>
</feature>
<dbReference type="EMBL" id="JAFMPP010000001">
    <property type="protein sequence ID" value="MBO0661154.1"/>
    <property type="molecule type" value="Genomic_DNA"/>
</dbReference>
<evidence type="ECO:0000256" key="3">
    <source>
        <dbReference type="ARBA" id="ARBA00022448"/>
    </source>
</evidence>
<dbReference type="Gene3D" id="3.40.190.10">
    <property type="entry name" value="Periplasmic binding protein-like II"/>
    <property type="match status" value="1"/>
</dbReference>
<dbReference type="InterPro" id="IPR030678">
    <property type="entry name" value="Peptide/Ni-bd"/>
</dbReference>
<dbReference type="Pfam" id="PF00496">
    <property type="entry name" value="SBP_bac_5"/>
    <property type="match status" value="1"/>
</dbReference>
<comment type="similarity">
    <text evidence="2">Belongs to the bacterial solute-binding protein 5 family.</text>
</comment>
<evidence type="ECO:0000256" key="4">
    <source>
        <dbReference type="ARBA" id="ARBA00022729"/>
    </source>
</evidence>
<gene>
    <name evidence="7" type="ORF">J1C48_01075</name>
</gene>
<dbReference type="GO" id="GO:0015833">
    <property type="term" value="P:peptide transport"/>
    <property type="evidence" value="ECO:0007669"/>
    <property type="project" value="TreeGrafter"/>
</dbReference>
<name>A0A939FXF5_9HYPH</name>
<dbReference type="PIRSF" id="PIRSF002741">
    <property type="entry name" value="MppA"/>
    <property type="match status" value="1"/>
</dbReference>
<dbReference type="PANTHER" id="PTHR30290">
    <property type="entry name" value="PERIPLASMIC BINDING COMPONENT OF ABC TRANSPORTER"/>
    <property type="match status" value="1"/>
</dbReference>
<keyword evidence="8" id="KW-1185">Reference proteome</keyword>
<dbReference type="Gene3D" id="3.90.76.10">
    <property type="entry name" value="Dipeptide-binding Protein, Domain 1"/>
    <property type="match status" value="1"/>
</dbReference>
<dbReference type="SUPFAM" id="SSF53850">
    <property type="entry name" value="Periplasmic binding protein-like II"/>
    <property type="match status" value="1"/>
</dbReference>
<evidence type="ECO:0000313" key="7">
    <source>
        <dbReference type="EMBL" id="MBO0661154.1"/>
    </source>
</evidence>
<evidence type="ECO:0000313" key="8">
    <source>
        <dbReference type="Proteomes" id="UP000664122"/>
    </source>
</evidence>
<comment type="caution">
    <text evidence="7">The sequence shown here is derived from an EMBL/GenBank/DDBJ whole genome shotgun (WGS) entry which is preliminary data.</text>
</comment>
<evidence type="ECO:0000256" key="2">
    <source>
        <dbReference type="ARBA" id="ARBA00005695"/>
    </source>
</evidence>
<proteinExistence type="inferred from homology"/>
<evidence type="ECO:0000256" key="1">
    <source>
        <dbReference type="ARBA" id="ARBA00004418"/>
    </source>
</evidence>
<feature type="signal peptide" evidence="5">
    <location>
        <begin position="1"/>
        <end position="26"/>
    </location>
</feature>
<evidence type="ECO:0000256" key="5">
    <source>
        <dbReference type="SAM" id="SignalP"/>
    </source>
</evidence>
<protein>
    <submittedName>
        <fullName evidence="7">ABC transporter substrate-binding protein</fullName>
    </submittedName>
</protein>
<keyword evidence="4 5" id="KW-0732">Signal</keyword>
<accession>A0A939FXF5</accession>
<dbReference type="GO" id="GO:0030288">
    <property type="term" value="C:outer membrane-bounded periplasmic space"/>
    <property type="evidence" value="ECO:0007669"/>
    <property type="project" value="UniProtKB-ARBA"/>
</dbReference>
<evidence type="ECO:0000259" key="6">
    <source>
        <dbReference type="Pfam" id="PF00496"/>
    </source>
</evidence>
<dbReference type="GO" id="GO:0043190">
    <property type="term" value="C:ATP-binding cassette (ABC) transporter complex"/>
    <property type="evidence" value="ECO:0007669"/>
    <property type="project" value="InterPro"/>
</dbReference>
<organism evidence="7 8">
    <name type="scientific">Jiella flava</name>
    <dbReference type="NCBI Taxonomy" id="2816857"/>
    <lineage>
        <taxon>Bacteria</taxon>
        <taxon>Pseudomonadati</taxon>
        <taxon>Pseudomonadota</taxon>
        <taxon>Alphaproteobacteria</taxon>
        <taxon>Hyphomicrobiales</taxon>
        <taxon>Aurantimonadaceae</taxon>
        <taxon>Jiella</taxon>
    </lineage>
</organism>
<dbReference type="InterPro" id="IPR000914">
    <property type="entry name" value="SBP_5_dom"/>
</dbReference>
<comment type="subcellular location">
    <subcellularLocation>
        <location evidence="1">Periplasm</location>
    </subcellularLocation>
</comment>
<dbReference type="Gene3D" id="3.10.105.10">
    <property type="entry name" value="Dipeptide-binding Protein, Domain 3"/>
    <property type="match status" value="1"/>
</dbReference>
<dbReference type="PANTHER" id="PTHR30290:SF10">
    <property type="entry name" value="PERIPLASMIC OLIGOPEPTIDE-BINDING PROTEIN-RELATED"/>
    <property type="match status" value="1"/>
</dbReference>
<dbReference type="InterPro" id="IPR039424">
    <property type="entry name" value="SBP_5"/>
</dbReference>
<dbReference type="Proteomes" id="UP000664122">
    <property type="component" value="Unassembled WGS sequence"/>
</dbReference>
<keyword evidence="3" id="KW-0813">Transport</keyword>
<dbReference type="RefSeq" id="WP_207255801.1">
    <property type="nucleotide sequence ID" value="NZ_JAFMPP010000001.1"/>
</dbReference>
<sequence>MNRKIFFLAATTALAALTFGTSVAEAAGVLTIGRREDSSTFDPIATAQNIDFWVFANVYDVLVRVDKTGTKLEPGLAESWTVSPDNLTYTFKMRDAKFSDGSPITSEDAKYSLTRIRDDKLSLWSDSYKIVADMATPDAQTLVVKLKSPSAPFLSTLAMPGASIISKKGMETMGEEAYAQKPIASGAFMVKDWIRGDRVILEKNPNFWQADRVKLDGVEWISIPDDNTRMLDVQAGQIDAAIFVPFSRVQQLEADPNLNVLLEPSTREDSLLINHSHGDLGKQKVREAIDDATDKKAIVDAVTFGIGTVANSYIPKGALYYNADNAVRPYDPEKAKTLLKEAGVSNLTLTYLAQAGDEVDEQVGVLLQQQFAKAGITLNIRKVDPSQQWGMLVDGDYDVAKAYWTNDILDPDQKTTFVLGNDSNMNYMTRYNNPAVTKLVAKARVEMDPKKRETMYVELQKQAKADVNWVDLYYSPYINVARKNVKDFFQNPLGRFFLEDTDKE</sequence>
<feature type="domain" description="Solute-binding protein family 5" evidence="6">
    <location>
        <begin position="71"/>
        <end position="423"/>
    </location>
</feature>
<dbReference type="GO" id="GO:1904680">
    <property type="term" value="F:peptide transmembrane transporter activity"/>
    <property type="evidence" value="ECO:0007669"/>
    <property type="project" value="TreeGrafter"/>
</dbReference>
<dbReference type="CDD" id="cd00995">
    <property type="entry name" value="PBP2_NikA_DppA_OppA_like"/>
    <property type="match status" value="1"/>
</dbReference>